<dbReference type="Proteomes" id="UP000000763">
    <property type="component" value="Chromosome 7"/>
</dbReference>
<feature type="non-terminal residue" evidence="2">
    <location>
        <position position="1"/>
    </location>
</feature>
<reference evidence="3" key="2">
    <citation type="journal article" date="2008" name="Nucleic Acids Res.">
        <title>The rice annotation project database (RAP-DB): 2008 update.</title>
        <authorList>
            <consortium name="The rice annotation project (RAP)"/>
        </authorList>
    </citation>
    <scope>GENOME REANNOTATION</scope>
    <source>
        <strain evidence="3">cv. Nipponbare</strain>
    </source>
</reference>
<gene>
    <name evidence="2" type="ordered locus">Os07g0294250</name>
</gene>
<dbReference type="KEGG" id="dosa:Os07g0294250"/>
<dbReference type="EMBL" id="AP008213">
    <property type="protein sequence ID" value="BAH93874.1"/>
    <property type="molecule type" value="Genomic_DNA"/>
</dbReference>
<sequence length="133" mass="13532">SALSHPPVTSLARRRWWLEGRRRPNSGGGSGASYPLDLAGSGSPAGGEAGVAAAGGGWREGGGLTAEAAAAPPLRQIWPGAVARHEGRRRPGGKGLGDSLAGAFMCVLVFMCSCVQLVCSSHVLDVHVVFICS</sequence>
<organism evidence="2 3">
    <name type="scientific">Oryza sativa subsp. japonica</name>
    <name type="common">Rice</name>
    <dbReference type="NCBI Taxonomy" id="39947"/>
    <lineage>
        <taxon>Eukaryota</taxon>
        <taxon>Viridiplantae</taxon>
        <taxon>Streptophyta</taxon>
        <taxon>Embryophyta</taxon>
        <taxon>Tracheophyta</taxon>
        <taxon>Spermatophyta</taxon>
        <taxon>Magnoliopsida</taxon>
        <taxon>Liliopsida</taxon>
        <taxon>Poales</taxon>
        <taxon>Poaceae</taxon>
        <taxon>BOP clade</taxon>
        <taxon>Oryzoideae</taxon>
        <taxon>Oryzeae</taxon>
        <taxon>Oryzinae</taxon>
        <taxon>Oryza</taxon>
        <taxon>Oryza sativa</taxon>
    </lineage>
</organism>
<feature type="region of interest" description="Disordered" evidence="1">
    <location>
        <begin position="21"/>
        <end position="54"/>
    </location>
</feature>
<evidence type="ECO:0000313" key="3">
    <source>
        <dbReference type="Proteomes" id="UP000000763"/>
    </source>
</evidence>
<protein>
    <submittedName>
        <fullName evidence="2">Os07g0294250 protein</fullName>
    </submittedName>
</protein>
<feature type="compositionally biased region" description="Gly residues" evidence="1">
    <location>
        <begin position="43"/>
        <end position="54"/>
    </location>
</feature>
<reference evidence="2 3" key="1">
    <citation type="journal article" date="2005" name="Nature">
        <title>The map-based sequence of the rice genome.</title>
        <authorList>
            <consortium name="International rice genome sequencing project (IRGSP)"/>
            <person name="Matsumoto T."/>
            <person name="Wu J."/>
            <person name="Kanamori H."/>
            <person name="Katayose Y."/>
            <person name="Fujisawa M."/>
            <person name="Namiki N."/>
            <person name="Mizuno H."/>
            <person name="Yamamoto K."/>
            <person name="Antonio B.A."/>
            <person name="Baba T."/>
            <person name="Sakata K."/>
            <person name="Nagamura Y."/>
            <person name="Aoki H."/>
            <person name="Arikawa K."/>
            <person name="Arita K."/>
            <person name="Bito T."/>
            <person name="Chiden Y."/>
            <person name="Fujitsuka N."/>
            <person name="Fukunaka R."/>
            <person name="Hamada M."/>
            <person name="Harada C."/>
            <person name="Hayashi A."/>
            <person name="Hijishita S."/>
            <person name="Honda M."/>
            <person name="Hosokawa S."/>
            <person name="Ichikawa Y."/>
            <person name="Idonuma A."/>
            <person name="Iijima M."/>
            <person name="Ikeda M."/>
            <person name="Ikeno M."/>
            <person name="Ito K."/>
            <person name="Ito S."/>
            <person name="Ito T."/>
            <person name="Ito Y."/>
            <person name="Ito Y."/>
            <person name="Iwabuchi A."/>
            <person name="Kamiya K."/>
            <person name="Karasawa W."/>
            <person name="Kurita K."/>
            <person name="Katagiri S."/>
            <person name="Kikuta A."/>
            <person name="Kobayashi H."/>
            <person name="Kobayashi N."/>
            <person name="Machita K."/>
            <person name="Maehara T."/>
            <person name="Masukawa M."/>
            <person name="Mizubayashi T."/>
            <person name="Mukai Y."/>
            <person name="Nagasaki H."/>
            <person name="Nagata Y."/>
            <person name="Naito S."/>
            <person name="Nakashima M."/>
            <person name="Nakama Y."/>
            <person name="Nakamichi Y."/>
            <person name="Nakamura M."/>
            <person name="Meguro A."/>
            <person name="Negishi M."/>
            <person name="Ohta I."/>
            <person name="Ohta T."/>
            <person name="Okamoto M."/>
            <person name="Ono N."/>
            <person name="Saji S."/>
            <person name="Sakaguchi M."/>
            <person name="Sakai K."/>
            <person name="Shibata M."/>
            <person name="Shimokawa T."/>
            <person name="Song J."/>
            <person name="Takazaki Y."/>
            <person name="Terasawa K."/>
            <person name="Tsugane M."/>
            <person name="Tsuji K."/>
            <person name="Ueda S."/>
            <person name="Waki K."/>
            <person name="Yamagata H."/>
            <person name="Yamamoto M."/>
            <person name="Yamamoto S."/>
            <person name="Yamane H."/>
            <person name="Yoshiki S."/>
            <person name="Yoshihara R."/>
            <person name="Yukawa K."/>
            <person name="Zhong H."/>
            <person name="Yano M."/>
            <person name="Yuan Q."/>
            <person name="Ouyang S."/>
            <person name="Liu J."/>
            <person name="Jones K.M."/>
            <person name="Gansberger K."/>
            <person name="Moffat K."/>
            <person name="Hill J."/>
            <person name="Bera J."/>
            <person name="Fadrosh D."/>
            <person name="Jin S."/>
            <person name="Johri S."/>
            <person name="Kim M."/>
            <person name="Overton L."/>
            <person name="Reardon M."/>
            <person name="Tsitrin T."/>
            <person name="Vuong H."/>
            <person name="Weaver B."/>
            <person name="Ciecko A."/>
            <person name="Tallon L."/>
            <person name="Jackson J."/>
            <person name="Pai G."/>
            <person name="Aken S.V."/>
            <person name="Utterback T."/>
            <person name="Reidmuller S."/>
            <person name="Feldblyum T."/>
            <person name="Hsiao J."/>
            <person name="Zismann V."/>
            <person name="Iobst S."/>
            <person name="de Vazeille A.R."/>
            <person name="Buell C.R."/>
            <person name="Ying K."/>
            <person name="Li Y."/>
            <person name="Lu T."/>
            <person name="Huang Y."/>
            <person name="Zhao Q."/>
            <person name="Feng Q."/>
            <person name="Zhang L."/>
            <person name="Zhu J."/>
            <person name="Weng Q."/>
            <person name="Mu J."/>
            <person name="Lu Y."/>
            <person name="Fan D."/>
            <person name="Liu Y."/>
            <person name="Guan J."/>
            <person name="Zhang Y."/>
            <person name="Yu S."/>
            <person name="Liu X."/>
            <person name="Zhang Y."/>
            <person name="Hong G."/>
            <person name="Han B."/>
            <person name="Choisne N."/>
            <person name="Demange N."/>
            <person name="Orjeda G."/>
            <person name="Samain S."/>
            <person name="Cattolico L."/>
            <person name="Pelletier E."/>
            <person name="Couloux A."/>
            <person name="Segurens B."/>
            <person name="Wincker P."/>
            <person name="D'Hont A."/>
            <person name="Scarpelli C."/>
            <person name="Weissenbach J."/>
            <person name="Salanoubat M."/>
            <person name="Quetier F."/>
            <person name="Yu Y."/>
            <person name="Kim H.R."/>
            <person name="Rambo T."/>
            <person name="Currie J."/>
            <person name="Collura K."/>
            <person name="Luo M."/>
            <person name="Yang T."/>
            <person name="Ammiraju J.S.S."/>
            <person name="Engler F."/>
            <person name="Soderlund C."/>
            <person name="Wing R.A."/>
            <person name="Palmer L.E."/>
            <person name="de la Bastide M."/>
            <person name="Spiegel L."/>
            <person name="Nascimento L."/>
            <person name="Zutavern T."/>
            <person name="O'Shaughnessy A."/>
            <person name="Dike S."/>
            <person name="Dedhia N."/>
            <person name="Preston R."/>
            <person name="Balija V."/>
            <person name="McCombie W.R."/>
            <person name="Chow T."/>
            <person name="Chen H."/>
            <person name="Chung M."/>
            <person name="Chen C."/>
            <person name="Shaw J."/>
            <person name="Wu H."/>
            <person name="Hsiao K."/>
            <person name="Chao Y."/>
            <person name="Chu M."/>
            <person name="Cheng C."/>
            <person name="Hour A."/>
            <person name="Lee P."/>
            <person name="Lin S."/>
            <person name="Lin Y."/>
            <person name="Liou J."/>
            <person name="Liu S."/>
            <person name="Hsing Y."/>
            <person name="Raghuvanshi S."/>
            <person name="Mohanty A."/>
            <person name="Bharti A.K."/>
            <person name="Gaur A."/>
            <person name="Gupta V."/>
            <person name="Kumar D."/>
            <person name="Ravi V."/>
            <person name="Vij S."/>
            <person name="Kapur A."/>
            <person name="Khurana P."/>
            <person name="Khurana P."/>
            <person name="Khurana J.P."/>
            <person name="Tyagi A.K."/>
            <person name="Gaikwad K."/>
            <person name="Singh A."/>
            <person name="Dalal V."/>
            <person name="Srivastava S."/>
            <person name="Dixit A."/>
            <person name="Pal A.K."/>
            <person name="Ghazi I.A."/>
            <person name="Yadav M."/>
            <person name="Pandit A."/>
            <person name="Bhargava A."/>
            <person name="Sureshbabu K."/>
            <person name="Batra K."/>
            <person name="Sharma T.R."/>
            <person name="Mohapatra T."/>
            <person name="Singh N.K."/>
            <person name="Messing J."/>
            <person name="Nelson A.B."/>
            <person name="Fuks G."/>
            <person name="Kavchok S."/>
            <person name="Keizer G."/>
            <person name="Linton E."/>
            <person name="Llaca V."/>
            <person name="Song R."/>
            <person name="Tanyolac B."/>
            <person name="Young S."/>
            <person name="Ho-Il K."/>
            <person name="Hahn J.H."/>
            <person name="Sangsakoo G."/>
            <person name="Vanavichit A."/>
            <person name="de Mattos Luiz.A.T."/>
            <person name="Zimmer P.D."/>
            <person name="Malone G."/>
            <person name="Dellagostin O."/>
            <person name="de Oliveira A.C."/>
            <person name="Bevan M."/>
            <person name="Bancroft I."/>
            <person name="Minx P."/>
            <person name="Cordum H."/>
            <person name="Wilson R."/>
            <person name="Cheng Z."/>
            <person name="Jin W."/>
            <person name="Jiang J."/>
            <person name="Leong S.A."/>
            <person name="Iwama H."/>
            <person name="Gojobori T."/>
            <person name="Itoh T."/>
            <person name="Niimura Y."/>
            <person name="Fujii Y."/>
            <person name="Habara T."/>
            <person name="Sakai H."/>
            <person name="Sato Y."/>
            <person name="Wilson G."/>
            <person name="Kumar K."/>
            <person name="McCouch S."/>
            <person name="Juretic N."/>
            <person name="Hoen D."/>
            <person name="Wright S."/>
            <person name="Bruskiewich R."/>
            <person name="Bureau T."/>
            <person name="Miyao A."/>
            <person name="Hirochika H."/>
            <person name="Nishikawa T."/>
            <person name="Kadowaki K."/>
            <person name="Sugiura M."/>
            <person name="Burr B."/>
            <person name="Sasaki T."/>
        </authorList>
    </citation>
    <scope>NUCLEOTIDE SEQUENCE [LARGE SCALE GENOMIC DNA]</scope>
    <source>
        <strain evidence="3">cv. Nipponbare</strain>
    </source>
</reference>
<accession>C7J532</accession>
<name>C7J532_ORYSJ</name>
<evidence type="ECO:0000256" key="1">
    <source>
        <dbReference type="SAM" id="MobiDB-lite"/>
    </source>
</evidence>
<proteinExistence type="predicted"/>
<evidence type="ECO:0000313" key="2">
    <source>
        <dbReference type="EMBL" id="BAH93874.1"/>
    </source>
</evidence>
<dbReference type="AlphaFoldDB" id="C7J532"/>